<proteinExistence type="predicted"/>
<organism evidence="1 2">
    <name type="scientific">Coemansia thaxteri</name>
    <dbReference type="NCBI Taxonomy" id="2663907"/>
    <lineage>
        <taxon>Eukaryota</taxon>
        <taxon>Fungi</taxon>
        <taxon>Fungi incertae sedis</taxon>
        <taxon>Zoopagomycota</taxon>
        <taxon>Kickxellomycotina</taxon>
        <taxon>Kickxellomycetes</taxon>
        <taxon>Kickxellales</taxon>
        <taxon>Kickxellaceae</taxon>
        <taxon>Coemansia</taxon>
    </lineage>
</organism>
<protein>
    <submittedName>
        <fullName evidence="1">Uncharacterized protein</fullName>
    </submittedName>
</protein>
<evidence type="ECO:0000313" key="1">
    <source>
        <dbReference type="EMBL" id="KAJ2006965.1"/>
    </source>
</evidence>
<dbReference type="Proteomes" id="UP001150907">
    <property type="component" value="Unassembled WGS sequence"/>
</dbReference>
<gene>
    <name evidence="1" type="ORF">H4R26_001068</name>
</gene>
<keyword evidence="2" id="KW-1185">Reference proteome</keyword>
<comment type="caution">
    <text evidence="1">The sequence shown here is derived from an EMBL/GenBank/DDBJ whole genome shotgun (WGS) entry which is preliminary data.</text>
</comment>
<sequence>MAPTLLFLEITYKAMSHTERLFVDRDGSPVVYSKLQSLVFKTWDDELISYRPVADNAEPFPALRRLEVYMEYPFGDDVLFRGNSDTLRKVHLELDVQTVIMMKRHNIFAANKFKNLWI</sequence>
<evidence type="ECO:0000313" key="2">
    <source>
        <dbReference type="Proteomes" id="UP001150907"/>
    </source>
</evidence>
<accession>A0A9W8BGL1</accession>
<dbReference type="EMBL" id="JANBQF010000041">
    <property type="protein sequence ID" value="KAJ2006965.1"/>
    <property type="molecule type" value="Genomic_DNA"/>
</dbReference>
<reference evidence="1" key="1">
    <citation type="submission" date="2022-07" db="EMBL/GenBank/DDBJ databases">
        <title>Phylogenomic reconstructions and comparative analyses of Kickxellomycotina fungi.</title>
        <authorList>
            <person name="Reynolds N.K."/>
            <person name="Stajich J.E."/>
            <person name="Barry K."/>
            <person name="Grigoriev I.V."/>
            <person name="Crous P."/>
            <person name="Smith M.E."/>
        </authorList>
    </citation>
    <scope>NUCLEOTIDE SEQUENCE</scope>
    <source>
        <strain evidence="1">IMI 214461</strain>
    </source>
</reference>
<name>A0A9W8BGL1_9FUNG</name>
<dbReference type="OrthoDB" id="5597772at2759"/>
<dbReference type="AlphaFoldDB" id="A0A9W8BGL1"/>